<dbReference type="Gene3D" id="1.10.10.10">
    <property type="entry name" value="Winged helix-like DNA-binding domain superfamily/Winged helix DNA-binding domain"/>
    <property type="match status" value="1"/>
</dbReference>
<dbReference type="InterPro" id="IPR036388">
    <property type="entry name" value="WH-like_DNA-bd_sf"/>
</dbReference>
<dbReference type="Gene3D" id="3.40.50.300">
    <property type="entry name" value="P-loop containing nucleotide triphosphate hydrolases"/>
    <property type="match status" value="1"/>
</dbReference>
<comment type="caution">
    <text evidence="4">The sequence shown here is derived from an EMBL/GenBank/DDBJ whole genome shotgun (WGS) entry which is preliminary data.</text>
</comment>
<dbReference type="PROSITE" id="PS00622">
    <property type="entry name" value="HTH_LUXR_1"/>
    <property type="match status" value="1"/>
</dbReference>
<dbReference type="SUPFAM" id="SSF46894">
    <property type="entry name" value="C-terminal effector domain of the bipartite response regulators"/>
    <property type="match status" value="1"/>
</dbReference>
<feature type="domain" description="HTH luxR-type" evidence="3">
    <location>
        <begin position="857"/>
        <end position="922"/>
    </location>
</feature>
<reference evidence="4 5" key="1">
    <citation type="submission" date="2020-08" db="EMBL/GenBank/DDBJ databases">
        <title>novel species in genus Nocardioides.</title>
        <authorList>
            <person name="Zhang G."/>
        </authorList>
    </citation>
    <scope>NUCLEOTIDE SEQUENCE [LARGE SCALE GENOMIC DNA]</scope>
    <source>
        <strain evidence="4 5">SC8A-24</strain>
    </source>
</reference>
<evidence type="ECO:0000256" key="2">
    <source>
        <dbReference type="ARBA" id="ARBA00022840"/>
    </source>
</evidence>
<dbReference type="SUPFAM" id="SSF52540">
    <property type="entry name" value="P-loop containing nucleoside triphosphate hydrolases"/>
    <property type="match status" value="1"/>
</dbReference>
<dbReference type="RefSeq" id="WP_186344764.1">
    <property type="nucleotide sequence ID" value="NZ_BMMR01000002.1"/>
</dbReference>
<dbReference type="CDD" id="cd06170">
    <property type="entry name" value="LuxR_C_like"/>
    <property type="match status" value="1"/>
</dbReference>
<keyword evidence="2" id="KW-0067">ATP-binding</keyword>
<dbReference type="Pfam" id="PF13191">
    <property type="entry name" value="AAA_16"/>
    <property type="match status" value="1"/>
</dbReference>
<dbReference type="PANTHER" id="PTHR16305:SF35">
    <property type="entry name" value="TRANSCRIPTIONAL ACTIVATOR DOMAIN"/>
    <property type="match status" value="1"/>
</dbReference>
<evidence type="ECO:0000313" key="5">
    <source>
        <dbReference type="Proteomes" id="UP000604001"/>
    </source>
</evidence>
<evidence type="ECO:0000256" key="1">
    <source>
        <dbReference type="ARBA" id="ARBA00022741"/>
    </source>
</evidence>
<dbReference type="InterPro" id="IPR041664">
    <property type="entry name" value="AAA_16"/>
</dbReference>
<dbReference type="PANTHER" id="PTHR16305">
    <property type="entry name" value="TESTICULAR SOLUBLE ADENYLYL CYCLASE"/>
    <property type="match status" value="1"/>
</dbReference>
<dbReference type="Pfam" id="PF00196">
    <property type="entry name" value="GerE"/>
    <property type="match status" value="1"/>
</dbReference>
<keyword evidence="5" id="KW-1185">Reference proteome</keyword>
<dbReference type="Proteomes" id="UP000604001">
    <property type="component" value="Unassembled WGS sequence"/>
</dbReference>
<evidence type="ECO:0000259" key="3">
    <source>
        <dbReference type="PROSITE" id="PS50043"/>
    </source>
</evidence>
<dbReference type="InterPro" id="IPR000792">
    <property type="entry name" value="Tscrpt_reg_LuxR_C"/>
</dbReference>
<dbReference type="PROSITE" id="PS50043">
    <property type="entry name" value="HTH_LUXR_2"/>
    <property type="match status" value="1"/>
</dbReference>
<gene>
    <name evidence="4" type="ORF">H7344_04165</name>
</gene>
<proteinExistence type="predicted"/>
<evidence type="ECO:0000313" key="4">
    <source>
        <dbReference type="EMBL" id="MBC2959485.1"/>
    </source>
</evidence>
<dbReference type="SMART" id="SM00421">
    <property type="entry name" value="HTH_LUXR"/>
    <property type="match status" value="1"/>
</dbReference>
<keyword evidence="1" id="KW-0547">Nucleotide-binding</keyword>
<name>A0ABR6U5A1_9ACTN</name>
<sequence length="927" mass="99028">MAQLDDDPCLLGRERELADVDVFLSRAEADGAALLLTGDPGVGKSSLLDAAARRAAAAGVRVVRTGGVEYETDVSFAGLHQLVDRLADELVQLPAPSREALQVALGLDSGPAPERLTVLQASLALLRRAADEKPLLVVIDDMHWLDRATASVIGFVGRRVGGSRIGLLGATRPGAGGFFERTGWPELGVRPLDDDDAMELLAHQFAHLPTRVLREVAHEAQGNPLALLEFAAAAGHPRADPRAASGSTAVTVREVRSLYATRIGRLPAATRRLLLLAALEGSGSLAALAESSASAGLSGLDPAERDHLVLVDERSGEIRFRHPMIKSVVVELSTHDDRREAHQRLAEIFPDQPERRGHHAAEAAEAPDEAVAAIVEEGAQRTLRRGDVVGAVTRLLRAAELSPQRGARSRRMAHAAFIGAFAAGELKSSSQLLREAKRRDPTLGETLEAAVATAYMLLNSDGDATVAHRFLTAAIDTALAEPDHDRDALSRGLYTLVVMCHYAGRVDYWEDYDDLVARMGTSAPADALLLTETFAAPLTASPSMLAALDRQIEQLDDTLDVERIIRTAIASFYTDRLAGCRHALDRVARDGRDSGAAASALMALSMMTFDDLAAGRWHAAERTAADAGALADTLGYRLYDSSRTYATALIAARRGDLEVCTAESEAMLAWAVPRQLGRLEDFANHALGEAALGAGAFEEAYAHAAAIGRPGSLHTHDPQALWSAWDLVDAALHTGRSDEARAHAEALHAADPGRLSARFAMVAAAARAMVAPDDTTADLFDDALGIPGIEAWPFDLARARLAYGERLRRLRRTRDARVQLEAARDGFDRLGARLWSRRASAELRATGATRRAAAASGVGGVDSLTPQELEVAQLAAGGLKNREIATRLYVSPRTVSAHLYRIFPKLGITSRAALRDALGDTSSANTR</sequence>
<accession>A0ABR6U5A1</accession>
<dbReference type="InterPro" id="IPR016032">
    <property type="entry name" value="Sig_transdc_resp-reg_C-effctor"/>
</dbReference>
<protein>
    <submittedName>
        <fullName evidence="4">Helix-turn-helix domain-containing protein</fullName>
    </submittedName>
</protein>
<dbReference type="EMBL" id="JACMYC010000002">
    <property type="protein sequence ID" value="MBC2959485.1"/>
    <property type="molecule type" value="Genomic_DNA"/>
</dbReference>
<organism evidence="4 5">
    <name type="scientific">Nocardioides deserti</name>
    <dbReference type="NCBI Taxonomy" id="1588644"/>
    <lineage>
        <taxon>Bacteria</taxon>
        <taxon>Bacillati</taxon>
        <taxon>Actinomycetota</taxon>
        <taxon>Actinomycetes</taxon>
        <taxon>Propionibacteriales</taxon>
        <taxon>Nocardioidaceae</taxon>
        <taxon>Nocardioides</taxon>
    </lineage>
</organism>
<dbReference type="PRINTS" id="PR00038">
    <property type="entry name" value="HTHLUXR"/>
</dbReference>
<dbReference type="InterPro" id="IPR027417">
    <property type="entry name" value="P-loop_NTPase"/>
</dbReference>